<organism evidence="7">
    <name type="scientific">Pycnococcus provasolii</name>
    <dbReference type="NCBI Taxonomy" id="41880"/>
    <lineage>
        <taxon>Eukaryota</taxon>
        <taxon>Viridiplantae</taxon>
        <taxon>Chlorophyta</taxon>
        <taxon>Pseudoscourfieldiophyceae</taxon>
        <taxon>Pseudoscourfieldiales</taxon>
        <taxon>Pycnococcaceae</taxon>
        <taxon>Pycnococcus</taxon>
    </lineage>
</organism>
<comment type="PTM">
    <text evidence="5">C-terminal thiocarboxylation occurs in 2 steps, it is first acyl-adenylated (-COAMP) via the hesA/moeB/thiF part of the MOCS3/UBA4 homolog, then thiocarboxylated (-COSH) via the rhodanese domain of the MOCS3/UBA4 homolog.</text>
</comment>
<feature type="modified residue" description="1-thioglycine" evidence="5">
    <location>
        <position position="105"/>
    </location>
</feature>
<evidence type="ECO:0000256" key="3">
    <source>
        <dbReference type="ARBA" id="ARBA00022694"/>
    </source>
</evidence>
<dbReference type="CDD" id="cd01764">
    <property type="entry name" value="Ubl_Urm1"/>
    <property type="match status" value="1"/>
</dbReference>
<feature type="cross-link" description="Glycyl lysine isopeptide (Gly-Lys) (interchain with K-? in acceptor proteins)" evidence="5">
    <location>
        <position position="105"/>
    </location>
</feature>
<dbReference type="SUPFAM" id="SSF54285">
    <property type="entry name" value="MoaD/ThiS"/>
    <property type="match status" value="1"/>
</dbReference>
<evidence type="ECO:0000256" key="4">
    <source>
        <dbReference type="ARBA" id="ARBA00022786"/>
    </source>
</evidence>
<name>A0A6U0FED6_9CHLO</name>
<protein>
    <recommendedName>
        <fullName evidence="5">Ubiquitin-related modifier 1 homolog</fullName>
    </recommendedName>
</protein>
<proteinExistence type="inferred from homology"/>
<dbReference type="AlphaFoldDB" id="A0A6U0FED6"/>
<dbReference type="Pfam" id="PF09138">
    <property type="entry name" value="Urm1"/>
    <property type="match status" value="1"/>
</dbReference>
<dbReference type="PIRSF" id="PIRSF037379">
    <property type="entry name" value="Ubiquitin-related_modifier_1"/>
    <property type="match status" value="1"/>
</dbReference>
<evidence type="ECO:0000256" key="6">
    <source>
        <dbReference type="RuleBase" id="RU361182"/>
    </source>
</evidence>
<comment type="function">
    <text evidence="5">Acts as a sulfur carrier required for 2-thiolation of mcm(5)S(2)U at tRNA wobble positions of cytosolic tRNA(Lys), tRNA(Glu) and tRNA(Gln). Serves as sulfur donor in tRNA 2-thiolation reaction by being thiocarboxylated (-COSH) at its C-terminus by MOCS3. The sulfur is then transferred to tRNA to form 2-thiolation of mcm(5)S(2)U. Also acts as a ubiquitin-like protein (UBL) that is covalently conjugated via an isopeptide bond to lysine residues of target proteins. The thiocarboxylated form serves as substrate for conjugation and oxidative stress specifically induces the formation of UBL-protein conjugates.</text>
</comment>
<dbReference type="PANTHER" id="PTHR14986">
    <property type="entry name" value="RURM1 PROTEIN"/>
    <property type="match status" value="1"/>
</dbReference>
<evidence type="ECO:0000313" key="8">
    <source>
        <dbReference type="EMBL" id="GHP09869.1"/>
    </source>
</evidence>
<comment type="similarity">
    <text evidence="5 6">Belongs to the URM1 family.</text>
</comment>
<comment type="pathway">
    <text evidence="5 6">tRNA modification; 5-methoxycarbonylmethyl-2-thiouridine-tRNA biosynthesis.</text>
</comment>
<reference evidence="8" key="1">
    <citation type="submission" date="2020-10" db="EMBL/GenBank/DDBJ databases">
        <title>Unveiling of a novel bifunctional photoreceptor, Dualchrome1, isolated from a cosmopolitan green alga.</title>
        <authorList>
            <person name="Suzuki S."/>
            <person name="Kawachi M."/>
        </authorList>
    </citation>
    <scope>NUCLEOTIDE SEQUENCE</scope>
    <source>
        <strain evidence="8">NIES 2893</strain>
    </source>
</reference>
<keyword evidence="4 5" id="KW-0833">Ubl conjugation pathway</keyword>
<comment type="subcellular location">
    <subcellularLocation>
        <location evidence="5 6">Cytoplasm</location>
    </subcellularLocation>
</comment>
<gene>
    <name evidence="7" type="ORF">PPRO1471_LOCUS390</name>
    <name evidence="8" type="ORF">PPROV_000860400</name>
</gene>
<dbReference type="OrthoDB" id="10248987at2759"/>
<dbReference type="InterPro" id="IPR012675">
    <property type="entry name" value="Beta-grasp_dom_sf"/>
</dbReference>
<dbReference type="GO" id="GO:0032447">
    <property type="term" value="P:protein urmylation"/>
    <property type="evidence" value="ECO:0007669"/>
    <property type="project" value="UniProtKB-UniRule"/>
</dbReference>
<keyword evidence="9" id="KW-1185">Reference proteome</keyword>
<evidence type="ECO:0000313" key="9">
    <source>
        <dbReference type="Proteomes" id="UP000660262"/>
    </source>
</evidence>
<keyword evidence="2 5" id="KW-1017">Isopeptide bond</keyword>
<dbReference type="EMBL" id="HBGR01000615">
    <property type="protein sequence ID" value="CAD9367132.1"/>
    <property type="molecule type" value="Transcribed_RNA"/>
</dbReference>
<dbReference type="Proteomes" id="UP000660262">
    <property type="component" value="Unassembled WGS sequence"/>
</dbReference>
<dbReference type="UniPathway" id="UPA00988"/>
<evidence type="ECO:0000256" key="5">
    <source>
        <dbReference type="HAMAP-Rule" id="MF_03048"/>
    </source>
</evidence>
<accession>A0A6U0FED6</accession>
<dbReference type="GO" id="GO:0002098">
    <property type="term" value="P:tRNA wobble uridine modification"/>
    <property type="evidence" value="ECO:0007669"/>
    <property type="project" value="UniProtKB-UniRule"/>
</dbReference>
<reference evidence="7" key="2">
    <citation type="submission" date="2021-01" db="EMBL/GenBank/DDBJ databases">
        <authorList>
            <person name="Corre E."/>
            <person name="Pelletier E."/>
            <person name="Niang G."/>
            <person name="Scheremetjew M."/>
            <person name="Finn R."/>
            <person name="Kale V."/>
            <person name="Holt S."/>
            <person name="Cochrane G."/>
            <person name="Meng A."/>
            <person name="Brown T."/>
            <person name="Cohen L."/>
        </authorList>
    </citation>
    <scope>NUCLEOTIDE SEQUENCE</scope>
    <source>
        <strain evidence="7">RCC733</strain>
    </source>
</reference>
<dbReference type="Gene3D" id="3.10.20.30">
    <property type="match status" value="1"/>
</dbReference>
<keyword evidence="1 5" id="KW-0963">Cytoplasm</keyword>
<dbReference type="InterPro" id="IPR016155">
    <property type="entry name" value="Mopterin_synth/thiamin_S_b"/>
</dbReference>
<dbReference type="HAMAP" id="MF_03048">
    <property type="entry name" value="Urm1"/>
    <property type="match status" value="1"/>
</dbReference>
<evidence type="ECO:0000256" key="2">
    <source>
        <dbReference type="ARBA" id="ARBA00022499"/>
    </source>
</evidence>
<evidence type="ECO:0000313" key="7">
    <source>
        <dbReference type="EMBL" id="CAD9367132.1"/>
    </source>
</evidence>
<dbReference type="InterPro" id="IPR015221">
    <property type="entry name" value="Urm1"/>
</dbReference>
<keyword evidence="3 5" id="KW-0819">tRNA processing</keyword>
<dbReference type="GO" id="GO:0005829">
    <property type="term" value="C:cytosol"/>
    <property type="evidence" value="ECO:0007669"/>
    <property type="project" value="UniProtKB-UniRule"/>
</dbReference>
<evidence type="ECO:0000256" key="1">
    <source>
        <dbReference type="ARBA" id="ARBA00022490"/>
    </source>
</evidence>
<dbReference type="EMBL" id="BNJQ01000026">
    <property type="protein sequence ID" value="GHP09869.1"/>
    <property type="molecule type" value="Genomic_DNA"/>
</dbReference>
<sequence>MSTRLFVEFTGGLEAIFDNQKQTEQHVATESSQTPQEGVSMRTLLRHLGKQIKKPQDVQLMLAGDTVRPGVLVLVNETDWELTGGIDTMLNDGDCVAFVSTLHGG</sequence>
<dbReference type="GO" id="GO:0034227">
    <property type="term" value="P:tRNA thio-modification"/>
    <property type="evidence" value="ECO:0007669"/>
    <property type="project" value="UniProtKB-UniRule"/>
</dbReference>